<keyword evidence="1" id="KW-0479">Metal-binding</keyword>
<dbReference type="GO" id="GO:0004722">
    <property type="term" value="F:protein serine/threonine phosphatase activity"/>
    <property type="evidence" value="ECO:0007669"/>
    <property type="project" value="UniProtKB-EC"/>
</dbReference>
<sequence>MPAFDPDRWISQLLTCHFLPEADMRLLCDRVRSILFEESNIQPVRSPVTICGDIHGQFWDLLELLRKGGSVPETSYIFMATNANIGGDFVDRGFYSLETVSLLLALKARYPDKVTLLRGNHESRQITQVYGFYDECQQKYGSPTIWKACCSVFDFLNLAAIIDGETLCVHGGLSPDIRTLDQIRVISRSQEIPHEGAFCDLMWSDPDDIDNWAVSPRGAGWLFGGNVTNEFNHVNSLRLIARAHQLVQEGYKFMFDEQLVTVWSAPNYCYRCGNMASILTIREDGSRGFTVFGAAEENERDEAMQSGRKMGKLPYFV</sequence>
<dbReference type="OrthoDB" id="1930084at2759"/>
<evidence type="ECO:0000256" key="3">
    <source>
        <dbReference type="ARBA" id="ARBA00022912"/>
    </source>
</evidence>
<reference evidence="9 10" key="1">
    <citation type="submission" date="2018-06" db="EMBL/GenBank/DDBJ databases">
        <title>A transcriptomic atlas of mushroom development highlights an independent origin of complex multicellularity.</title>
        <authorList>
            <consortium name="DOE Joint Genome Institute"/>
            <person name="Krizsan K."/>
            <person name="Almasi E."/>
            <person name="Merenyi Z."/>
            <person name="Sahu N."/>
            <person name="Viragh M."/>
            <person name="Koszo T."/>
            <person name="Mondo S."/>
            <person name="Kiss B."/>
            <person name="Balint B."/>
            <person name="Kues U."/>
            <person name="Barry K."/>
            <person name="Hegedus J.C."/>
            <person name="Henrissat B."/>
            <person name="Johnson J."/>
            <person name="Lipzen A."/>
            <person name="Ohm R."/>
            <person name="Nagy I."/>
            <person name="Pangilinan J."/>
            <person name="Yan J."/>
            <person name="Xiong Y."/>
            <person name="Grigoriev I.V."/>
            <person name="Hibbett D.S."/>
            <person name="Nagy L.G."/>
        </authorList>
    </citation>
    <scope>NUCLEOTIDE SEQUENCE [LARGE SCALE GENOMIC DNA]</scope>
    <source>
        <strain evidence="9 10">SZMC22713</strain>
    </source>
</reference>
<evidence type="ECO:0000259" key="8">
    <source>
        <dbReference type="PROSITE" id="PS00125"/>
    </source>
</evidence>
<keyword evidence="4" id="KW-0464">Manganese</keyword>
<dbReference type="Proteomes" id="UP000294933">
    <property type="component" value="Unassembled WGS sequence"/>
</dbReference>
<dbReference type="InterPro" id="IPR006186">
    <property type="entry name" value="Ser/Thr-sp_prot-phosphatase"/>
</dbReference>
<dbReference type="SUPFAM" id="SSF56300">
    <property type="entry name" value="Metallo-dependent phosphatases"/>
    <property type="match status" value="1"/>
</dbReference>
<dbReference type="EC" id="3.1.3.16" evidence="7"/>
<evidence type="ECO:0000313" key="10">
    <source>
        <dbReference type="Proteomes" id="UP000294933"/>
    </source>
</evidence>
<dbReference type="CDD" id="cd07415">
    <property type="entry name" value="MPP_PP2A_PP4_PP6"/>
    <property type="match status" value="1"/>
</dbReference>
<dbReference type="PRINTS" id="PR00114">
    <property type="entry name" value="STPHPHTASE"/>
</dbReference>
<comment type="similarity">
    <text evidence="7">Belongs to the PPP phosphatase family.</text>
</comment>
<protein>
    <recommendedName>
        <fullName evidence="7">Serine/threonine-protein phosphatase</fullName>
        <ecNumber evidence="7">3.1.3.16</ecNumber>
    </recommendedName>
</protein>
<keyword evidence="10" id="KW-1185">Reference proteome</keyword>
<feature type="domain" description="Serine/threonine specific protein phosphatases" evidence="8">
    <location>
        <begin position="117"/>
        <end position="122"/>
    </location>
</feature>
<comment type="catalytic activity">
    <reaction evidence="5">
        <text>O-phospho-L-seryl-[protein] + H2O = L-seryl-[protein] + phosphate</text>
        <dbReference type="Rhea" id="RHEA:20629"/>
        <dbReference type="Rhea" id="RHEA-COMP:9863"/>
        <dbReference type="Rhea" id="RHEA-COMP:11604"/>
        <dbReference type="ChEBI" id="CHEBI:15377"/>
        <dbReference type="ChEBI" id="CHEBI:29999"/>
        <dbReference type="ChEBI" id="CHEBI:43474"/>
        <dbReference type="ChEBI" id="CHEBI:83421"/>
        <dbReference type="EC" id="3.1.3.16"/>
    </reaction>
</comment>
<dbReference type="Gene3D" id="3.60.21.10">
    <property type="match status" value="1"/>
</dbReference>
<gene>
    <name evidence="9" type="ORF">BD410DRAFT_763127</name>
</gene>
<dbReference type="PROSITE" id="PS00125">
    <property type="entry name" value="SER_THR_PHOSPHATASE"/>
    <property type="match status" value="1"/>
</dbReference>
<dbReference type="InterPro" id="IPR047129">
    <property type="entry name" value="PPA2-like"/>
</dbReference>
<dbReference type="VEuPathDB" id="FungiDB:BD410DRAFT_763127"/>
<dbReference type="FunFam" id="3.60.21.10:FF:000005">
    <property type="entry name" value="Serine/threonine-protein phosphatase"/>
    <property type="match status" value="1"/>
</dbReference>
<dbReference type="STRING" id="50990.A0A4Y7QGW9"/>
<dbReference type="InterPro" id="IPR004843">
    <property type="entry name" value="Calcineurin-like_PHP"/>
</dbReference>
<evidence type="ECO:0000256" key="7">
    <source>
        <dbReference type="RuleBase" id="RU004273"/>
    </source>
</evidence>
<evidence type="ECO:0000256" key="5">
    <source>
        <dbReference type="ARBA" id="ARBA00047761"/>
    </source>
</evidence>
<evidence type="ECO:0000256" key="4">
    <source>
        <dbReference type="ARBA" id="ARBA00023211"/>
    </source>
</evidence>
<comment type="catalytic activity">
    <reaction evidence="6 7">
        <text>O-phospho-L-threonyl-[protein] + H2O = L-threonyl-[protein] + phosphate</text>
        <dbReference type="Rhea" id="RHEA:47004"/>
        <dbReference type="Rhea" id="RHEA-COMP:11060"/>
        <dbReference type="Rhea" id="RHEA-COMP:11605"/>
        <dbReference type="ChEBI" id="CHEBI:15377"/>
        <dbReference type="ChEBI" id="CHEBI:30013"/>
        <dbReference type="ChEBI" id="CHEBI:43474"/>
        <dbReference type="ChEBI" id="CHEBI:61977"/>
        <dbReference type="EC" id="3.1.3.16"/>
    </reaction>
</comment>
<evidence type="ECO:0000256" key="1">
    <source>
        <dbReference type="ARBA" id="ARBA00022723"/>
    </source>
</evidence>
<dbReference type="AlphaFoldDB" id="A0A4Y7QGW9"/>
<dbReference type="EMBL" id="ML170160">
    <property type="protein sequence ID" value="TDL26923.1"/>
    <property type="molecule type" value="Genomic_DNA"/>
</dbReference>
<proteinExistence type="inferred from homology"/>
<organism evidence="9 10">
    <name type="scientific">Rickenella mellea</name>
    <dbReference type="NCBI Taxonomy" id="50990"/>
    <lineage>
        <taxon>Eukaryota</taxon>
        <taxon>Fungi</taxon>
        <taxon>Dikarya</taxon>
        <taxon>Basidiomycota</taxon>
        <taxon>Agaricomycotina</taxon>
        <taxon>Agaricomycetes</taxon>
        <taxon>Hymenochaetales</taxon>
        <taxon>Rickenellaceae</taxon>
        <taxon>Rickenella</taxon>
    </lineage>
</organism>
<evidence type="ECO:0000256" key="6">
    <source>
        <dbReference type="ARBA" id="ARBA00048336"/>
    </source>
</evidence>
<keyword evidence="3" id="KW-0904">Protein phosphatase</keyword>
<evidence type="ECO:0000313" key="9">
    <source>
        <dbReference type="EMBL" id="TDL26923.1"/>
    </source>
</evidence>
<dbReference type="GO" id="GO:0046872">
    <property type="term" value="F:metal ion binding"/>
    <property type="evidence" value="ECO:0007669"/>
    <property type="project" value="UniProtKB-KW"/>
</dbReference>
<dbReference type="InterPro" id="IPR029052">
    <property type="entry name" value="Metallo-depent_PP-like"/>
</dbReference>
<keyword evidence="2 7" id="KW-0378">Hydrolase</keyword>
<dbReference type="SMART" id="SM00156">
    <property type="entry name" value="PP2Ac"/>
    <property type="match status" value="1"/>
</dbReference>
<dbReference type="PANTHER" id="PTHR45619">
    <property type="entry name" value="SERINE/THREONINE-PROTEIN PHOSPHATASE PP2A-RELATED"/>
    <property type="match status" value="1"/>
</dbReference>
<name>A0A4Y7QGW9_9AGAM</name>
<evidence type="ECO:0000256" key="2">
    <source>
        <dbReference type="ARBA" id="ARBA00022801"/>
    </source>
</evidence>
<accession>A0A4Y7QGW9</accession>
<dbReference type="Pfam" id="PF00149">
    <property type="entry name" value="Metallophos"/>
    <property type="match status" value="1"/>
</dbReference>